<evidence type="ECO:0000256" key="3">
    <source>
        <dbReference type="SAM" id="Phobius"/>
    </source>
</evidence>
<dbReference type="PANTHER" id="PTHR31268">
    <property type="match status" value="1"/>
</dbReference>
<dbReference type="InterPro" id="IPR001580">
    <property type="entry name" value="Calret/calnex"/>
</dbReference>
<dbReference type="InterPro" id="IPR009033">
    <property type="entry name" value="Calreticulin/calnexin_P_dom_sf"/>
</dbReference>
<dbReference type="GO" id="GO:0005509">
    <property type="term" value="F:calcium ion binding"/>
    <property type="evidence" value="ECO:0007669"/>
    <property type="project" value="InterPro"/>
</dbReference>
<dbReference type="GO" id="GO:0005783">
    <property type="term" value="C:endoplasmic reticulum"/>
    <property type="evidence" value="ECO:0007669"/>
    <property type="project" value="InterPro"/>
</dbReference>
<feature type="compositionally biased region" description="Basic and acidic residues" evidence="2">
    <location>
        <begin position="328"/>
        <end position="346"/>
    </location>
</feature>
<dbReference type="AlphaFoldDB" id="A0A7J7MCW7"/>
<accession>A0A7J7MCW7</accession>
<feature type="region of interest" description="Disordered" evidence="2">
    <location>
        <begin position="366"/>
        <end position="386"/>
    </location>
</feature>
<reference evidence="4 5" key="1">
    <citation type="journal article" date="2020" name="IScience">
        <title>Genome Sequencing of the Endangered Kingdonia uniflora (Circaeasteraceae, Ranunculales) Reveals Potential Mechanisms of Evolutionary Specialization.</title>
        <authorList>
            <person name="Sun Y."/>
            <person name="Deng T."/>
            <person name="Zhang A."/>
            <person name="Moore M.J."/>
            <person name="Landis J.B."/>
            <person name="Lin N."/>
            <person name="Zhang H."/>
            <person name="Zhang X."/>
            <person name="Huang J."/>
            <person name="Zhang X."/>
            <person name="Sun H."/>
            <person name="Wang H."/>
        </authorList>
    </citation>
    <scope>NUCLEOTIDE SEQUENCE [LARGE SCALE GENOMIC DNA]</scope>
    <source>
        <strain evidence="4">TB1705</strain>
        <tissue evidence="4">Leaf</tissue>
    </source>
</reference>
<evidence type="ECO:0000313" key="5">
    <source>
        <dbReference type="Proteomes" id="UP000541444"/>
    </source>
</evidence>
<feature type="compositionally biased region" description="Basic and acidic residues" evidence="2">
    <location>
        <begin position="474"/>
        <end position="487"/>
    </location>
</feature>
<proteinExistence type="predicted"/>
<name>A0A7J7MCW7_9MAGN</name>
<evidence type="ECO:0000256" key="1">
    <source>
        <dbReference type="ARBA" id="ARBA00023277"/>
    </source>
</evidence>
<dbReference type="GO" id="GO:0006457">
    <property type="term" value="P:protein folding"/>
    <property type="evidence" value="ECO:0007669"/>
    <property type="project" value="InterPro"/>
</dbReference>
<sequence length="487" mass="54213">MTQLSKTPMFIEAREVGSIPIPDNLPTYSSLSVTGGSQKLKHVLTYEEQEAKRLQTNNISLRRIKKLDRTLTGEVVPYNIIPLDALALTNAIGTFDEADGTFDALTYYMLHCNPGRITVSAAISVYDGNLMVSGNCILSDACDKILISPNTGDRSVNGALIGVKSVHCGSHLVFPDKGLRFMCLFRFKLWWMTQRMGSWGNDIPFETQFLIVEGRDSGGKSAVYAIFLPILEGAFRAILQGNINNELEICLESSDPDVEQFEGNHLVFVATRPDPFDVITNAVMAVENHLQIFYHREKKKIRFLEIFQVLIVSMGYIINAGYPDDKKPEDWDERAKIPDPEASKPDDWDEDAPMEIEDAEAEKLEGWLDGDPEASKPEDWVDEEDGAWEPPMDVIEKGEKQPNITIGVLVSVAVVILSIIYKILFGGKKPIAKVVTEESKSTSKPFDTTDQGTSGAKEEETDDAAAAPRRRNTRREGKTEEKQSCSL</sequence>
<evidence type="ECO:0000256" key="2">
    <source>
        <dbReference type="SAM" id="MobiDB-lite"/>
    </source>
</evidence>
<keyword evidence="1" id="KW-0119">Carbohydrate metabolism</keyword>
<feature type="transmembrane region" description="Helical" evidence="3">
    <location>
        <begin position="404"/>
        <end position="424"/>
    </location>
</feature>
<dbReference type="GO" id="GO:0051082">
    <property type="term" value="F:unfolded protein binding"/>
    <property type="evidence" value="ECO:0007669"/>
    <property type="project" value="InterPro"/>
</dbReference>
<feature type="region of interest" description="Disordered" evidence="2">
    <location>
        <begin position="328"/>
        <end position="350"/>
    </location>
</feature>
<dbReference type="PRINTS" id="PR00626">
    <property type="entry name" value="CALRETICULIN"/>
</dbReference>
<organism evidence="4 5">
    <name type="scientific">Kingdonia uniflora</name>
    <dbReference type="NCBI Taxonomy" id="39325"/>
    <lineage>
        <taxon>Eukaryota</taxon>
        <taxon>Viridiplantae</taxon>
        <taxon>Streptophyta</taxon>
        <taxon>Embryophyta</taxon>
        <taxon>Tracheophyta</taxon>
        <taxon>Spermatophyta</taxon>
        <taxon>Magnoliopsida</taxon>
        <taxon>Ranunculales</taxon>
        <taxon>Circaeasteraceae</taxon>
        <taxon>Kingdonia</taxon>
    </lineage>
</organism>
<feature type="region of interest" description="Disordered" evidence="2">
    <location>
        <begin position="435"/>
        <end position="487"/>
    </location>
</feature>
<dbReference type="InterPro" id="IPR008811">
    <property type="entry name" value="Glycosyl_hydrolases_36"/>
</dbReference>
<dbReference type="OrthoDB" id="4664297at2759"/>
<dbReference type="PROSITE" id="PS00805">
    <property type="entry name" value="CALRETICULIN_REPEAT"/>
    <property type="match status" value="1"/>
</dbReference>
<dbReference type="InterPro" id="IPR018124">
    <property type="entry name" value="Calret/calnex_CS"/>
</dbReference>
<gene>
    <name evidence="4" type="ORF">GIB67_021399</name>
</gene>
<dbReference type="Gene3D" id="2.10.250.10">
    <property type="entry name" value="Calreticulin/calnexin, P domain"/>
    <property type="match status" value="1"/>
</dbReference>
<keyword evidence="3" id="KW-0472">Membrane</keyword>
<comment type="caution">
    <text evidence="4">The sequence shown here is derived from an EMBL/GenBank/DDBJ whole genome shotgun (WGS) entry which is preliminary data.</text>
</comment>
<dbReference type="EMBL" id="JACGCM010001615">
    <property type="protein sequence ID" value="KAF6152739.1"/>
    <property type="molecule type" value="Genomic_DNA"/>
</dbReference>
<protein>
    <submittedName>
        <fullName evidence="4">Uncharacterized protein</fullName>
    </submittedName>
</protein>
<dbReference type="PANTHER" id="PTHR31268:SF29">
    <property type="entry name" value="GALACTINOL--SUCROSE GALACTOSYLTRANSFERASE 1-RELATED"/>
    <property type="match status" value="1"/>
</dbReference>
<evidence type="ECO:0000313" key="4">
    <source>
        <dbReference type="EMBL" id="KAF6152739.1"/>
    </source>
</evidence>
<dbReference type="Pfam" id="PF05691">
    <property type="entry name" value="Raffinose_syn"/>
    <property type="match status" value="1"/>
</dbReference>
<keyword evidence="5" id="KW-1185">Reference proteome</keyword>
<keyword evidence="3" id="KW-0812">Transmembrane</keyword>
<keyword evidence="3" id="KW-1133">Transmembrane helix</keyword>
<dbReference type="Proteomes" id="UP000541444">
    <property type="component" value="Unassembled WGS sequence"/>
</dbReference>
<dbReference type="SUPFAM" id="SSF63887">
    <property type="entry name" value="P-domain of calnexin/calreticulin"/>
    <property type="match status" value="1"/>
</dbReference>
<feature type="compositionally biased region" description="Polar residues" evidence="2">
    <location>
        <begin position="442"/>
        <end position="454"/>
    </location>
</feature>